<evidence type="ECO:0000256" key="2">
    <source>
        <dbReference type="ARBA" id="ARBA00006472"/>
    </source>
</evidence>
<dbReference type="RefSeq" id="WP_109338996.1">
    <property type="nucleotide sequence ID" value="NZ_CP029347.1"/>
</dbReference>
<dbReference type="NCBIfam" id="NF002016">
    <property type="entry name" value="PRK00823.1-1"/>
    <property type="match status" value="1"/>
</dbReference>
<name>A0A2S2E112_9ALTE</name>
<dbReference type="InterPro" id="IPR036428">
    <property type="entry name" value="PCD_sf"/>
</dbReference>
<dbReference type="AlphaFoldDB" id="A0A2S2E112"/>
<keyword evidence="3 4" id="KW-0456">Lyase</keyword>
<gene>
    <name evidence="5" type="primary">pcbD</name>
    <name evidence="5" type="ORF">HMF8227_00843</name>
</gene>
<dbReference type="OrthoDB" id="5294615at2"/>
<protein>
    <recommendedName>
        <fullName evidence="4">Putative pterin-4-alpha-carbinolamine dehydratase</fullName>
        <shortName evidence="4">PHS</shortName>
        <ecNumber evidence="4">4.2.1.96</ecNumber>
    </recommendedName>
    <alternativeName>
        <fullName evidence="4">4-alpha-hydroxy-tetrahydropterin dehydratase</fullName>
    </alternativeName>
    <alternativeName>
        <fullName evidence="4">Pterin carbinolamine dehydratase</fullName>
        <shortName evidence="4">PCD</shortName>
    </alternativeName>
</protein>
<dbReference type="SUPFAM" id="SSF55248">
    <property type="entry name" value="PCD-like"/>
    <property type="match status" value="1"/>
</dbReference>
<accession>A0A2S2E112</accession>
<dbReference type="PANTHER" id="PTHR42805:SF1">
    <property type="entry name" value="PTERIN-4-ALPHA-CARBINOLAMINE DEHYDRATASE-RELATED"/>
    <property type="match status" value="1"/>
</dbReference>
<dbReference type="CDD" id="cd00913">
    <property type="entry name" value="PCD_DCoH_subfamily_a"/>
    <property type="match status" value="1"/>
</dbReference>
<dbReference type="KEGG" id="salh:HMF8227_00843"/>
<sequence length="112" mass="12875">MSELSQQKCEACRADAPKVDEEELATLIREIPDWETKVREGIMQLERGFKFKNFRQALSFANEVGELAEEEGHHPAILVEWGKVTVTWWTHAIHGLHKNDFICAAKTDKLLK</sequence>
<dbReference type="GO" id="GO:0008124">
    <property type="term" value="F:4-alpha-hydroxytetrahydrobiopterin dehydratase activity"/>
    <property type="evidence" value="ECO:0007669"/>
    <property type="project" value="UniProtKB-UniRule"/>
</dbReference>
<dbReference type="Pfam" id="PF01329">
    <property type="entry name" value="Pterin_4a"/>
    <property type="match status" value="1"/>
</dbReference>
<evidence type="ECO:0000313" key="5">
    <source>
        <dbReference type="EMBL" id="AWL11338.1"/>
    </source>
</evidence>
<dbReference type="HAMAP" id="MF_00434">
    <property type="entry name" value="Pterin_4_alpha"/>
    <property type="match status" value="1"/>
</dbReference>
<dbReference type="EC" id="4.2.1.96" evidence="4"/>
<evidence type="ECO:0000313" key="6">
    <source>
        <dbReference type="Proteomes" id="UP000245728"/>
    </source>
</evidence>
<comment type="catalytic activity">
    <reaction evidence="1 4">
        <text>(4aS,6R)-4a-hydroxy-L-erythro-5,6,7,8-tetrahydrobiopterin = (6R)-L-erythro-6,7-dihydrobiopterin + H2O</text>
        <dbReference type="Rhea" id="RHEA:11920"/>
        <dbReference type="ChEBI" id="CHEBI:15377"/>
        <dbReference type="ChEBI" id="CHEBI:15642"/>
        <dbReference type="ChEBI" id="CHEBI:43120"/>
        <dbReference type="EC" id="4.2.1.96"/>
    </reaction>
</comment>
<evidence type="ECO:0000256" key="3">
    <source>
        <dbReference type="ARBA" id="ARBA00023239"/>
    </source>
</evidence>
<dbReference type="InterPro" id="IPR050376">
    <property type="entry name" value="Pterin-4-alpha-carb_dehyd"/>
</dbReference>
<dbReference type="Gene3D" id="3.30.1360.20">
    <property type="entry name" value="Transcriptional coactivator/pterin dehydratase"/>
    <property type="match status" value="1"/>
</dbReference>
<dbReference type="Proteomes" id="UP000245728">
    <property type="component" value="Chromosome"/>
</dbReference>
<proteinExistence type="inferred from homology"/>
<evidence type="ECO:0000256" key="4">
    <source>
        <dbReference type="HAMAP-Rule" id="MF_00434"/>
    </source>
</evidence>
<keyword evidence="6" id="KW-1185">Reference proteome</keyword>
<dbReference type="GO" id="GO:0006729">
    <property type="term" value="P:tetrahydrobiopterin biosynthetic process"/>
    <property type="evidence" value="ECO:0007669"/>
    <property type="project" value="InterPro"/>
</dbReference>
<comment type="similarity">
    <text evidence="2 4">Belongs to the pterin-4-alpha-carbinolamine dehydratase family.</text>
</comment>
<dbReference type="EMBL" id="CP029347">
    <property type="protein sequence ID" value="AWL11338.1"/>
    <property type="molecule type" value="Genomic_DNA"/>
</dbReference>
<reference evidence="5 6" key="1">
    <citation type="submission" date="2018-05" db="EMBL/GenBank/DDBJ databases">
        <title>Salinimonas sp. HMF8227 Genome sequencing and assembly.</title>
        <authorList>
            <person name="Kang H."/>
            <person name="Kang J."/>
            <person name="Cha I."/>
            <person name="Kim H."/>
            <person name="Joh K."/>
        </authorList>
    </citation>
    <scope>NUCLEOTIDE SEQUENCE [LARGE SCALE GENOMIC DNA]</scope>
    <source>
        <strain evidence="5 6">HMF8227</strain>
    </source>
</reference>
<evidence type="ECO:0000256" key="1">
    <source>
        <dbReference type="ARBA" id="ARBA00001554"/>
    </source>
</evidence>
<dbReference type="PANTHER" id="PTHR42805">
    <property type="entry name" value="PTERIN-4-ALPHA-CARBINOLAMINE DEHYDRATASE-RELATED"/>
    <property type="match status" value="1"/>
</dbReference>
<organism evidence="5 6">
    <name type="scientific">Saliniradius amylolyticus</name>
    <dbReference type="NCBI Taxonomy" id="2183582"/>
    <lineage>
        <taxon>Bacteria</taxon>
        <taxon>Pseudomonadati</taxon>
        <taxon>Pseudomonadota</taxon>
        <taxon>Gammaproteobacteria</taxon>
        <taxon>Alteromonadales</taxon>
        <taxon>Alteromonadaceae</taxon>
        <taxon>Saliniradius</taxon>
    </lineage>
</organism>
<dbReference type="InterPro" id="IPR001533">
    <property type="entry name" value="Pterin_deHydtase"/>
</dbReference>